<dbReference type="HOGENOM" id="CLU_108933_1_1_9"/>
<keyword evidence="3" id="KW-1185">Reference proteome</keyword>
<gene>
    <name evidence="2" type="ordered locus">Slip_0218</name>
</gene>
<accession>D7CJB9</accession>
<evidence type="ECO:0000256" key="1">
    <source>
        <dbReference type="SAM" id="Phobius"/>
    </source>
</evidence>
<dbReference type="AlphaFoldDB" id="D7CJB9"/>
<dbReference type="Proteomes" id="UP000000378">
    <property type="component" value="Chromosome"/>
</dbReference>
<reference evidence="3" key="1">
    <citation type="journal article" date="2010" name="Stand. Genomic Sci.">
        <title>Complete genome sequence of Syntrophothermus lipocalidus type strain (TGB-C1T).</title>
        <authorList>
            <consortium name="US DOE Joint Genome Institute (JGI-PGF)"/>
            <person name="Djao O."/>
            <person name="Zhang X."/>
            <person name="Lucas S."/>
            <person name="Lapidus A."/>
            <person name="Glavina Del Rio T."/>
            <person name="Nolan M."/>
            <person name="Tice H."/>
            <person name="Cheng J."/>
            <person name="Han C."/>
            <person name="Tapia R."/>
            <person name="Goodwin L."/>
            <person name="Pitluck S."/>
            <person name="Liolios K."/>
            <person name="Ivanova N."/>
            <person name="Mavromatis K."/>
            <person name="Mikhailova N."/>
            <person name="Ovchinnikova G."/>
            <person name="Pati A."/>
            <person name="Brambilla E."/>
            <person name="Chen A."/>
            <person name="Palaniappan K."/>
            <person name="Land M."/>
            <person name="Hauser L."/>
            <person name="Chang Y."/>
            <person name="Jeffries C."/>
            <person name="Rohde M."/>
            <person name="Sikorski J."/>
            <person name="Spring S."/>
            <person name="Goker M."/>
            <person name="Detter J."/>
            <person name="Woyke T."/>
            <person name="Bristow J."/>
            <person name="Eisen J."/>
            <person name="Markowitz V."/>
            <person name="Hugenholtz P."/>
            <person name="Kyrpides N."/>
            <person name="Klenk H."/>
        </authorList>
    </citation>
    <scope>NUCLEOTIDE SEQUENCE [LARGE SCALE GENOMIC DNA]</scope>
    <source>
        <strain evidence="3">DSM 12680 / TGB-C1</strain>
    </source>
</reference>
<keyword evidence="1" id="KW-0472">Membrane</keyword>
<feature type="transmembrane region" description="Helical" evidence="1">
    <location>
        <begin position="78"/>
        <end position="102"/>
    </location>
</feature>
<reference evidence="2 3" key="2">
    <citation type="journal article" date="2010" name="Stand. Genomic Sci.">
        <title>Complete genome sequence of Syntrophothermus lipocalidus type strain (TGB-C1).</title>
        <authorList>
            <person name="Djao O.D."/>
            <person name="Zhang X."/>
            <person name="Lucas S."/>
            <person name="Lapidus A."/>
            <person name="Del Rio T.G."/>
            <person name="Nolan M."/>
            <person name="Tice H."/>
            <person name="Cheng J.F."/>
            <person name="Han C."/>
            <person name="Tapia R."/>
            <person name="Goodwin L."/>
            <person name="Pitluck S."/>
            <person name="Liolios K."/>
            <person name="Ivanova N."/>
            <person name="Mavromatis K."/>
            <person name="Mikhailova N."/>
            <person name="Ovchinnikova G."/>
            <person name="Pati A."/>
            <person name="Brambilla E."/>
            <person name="Chen A."/>
            <person name="Palaniappan K."/>
            <person name="Land M."/>
            <person name="Hauser L."/>
            <person name="Chang Y.J."/>
            <person name="Jeffries C.D."/>
            <person name="Rohde M."/>
            <person name="Sikorski J."/>
            <person name="Spring S."/>
            <person name="Goker M."/>
            <person name="Detter J.C."/>
            <person name="Woyke T."/>
            <person name="Bristow J."/>
            <person name="Eisen J.A."/>
            <person name="Markowitz V."/>
            <person name="Hugenholtz P."/>
            <person name="Kyrpides N.C."/>
            <person name="Klenk H.P."/>
        </authorList>
    </citation>
    <scope>NUCLEOTIDE SEQUENCE [LARGE SCALE GENOMIC DNA]</scope>
    <source>
        <strain evidence="3">DSM 12680 / TGB-C1</strain>
    </source>
</reference>
<keyword evidence="1" id="KW-0812">Transmembrane</keyword>
<dbReference type="Pfam" id="PF07456">
    <property type="entry name" value="Hpre_diP_synt_I"/>
    <property type="match status" value="1"/>
</dbReference>
<dbReference type="InterPro" id="IPR010898">
    <property type="entry name" value="Hpre_diP_synth_I"/>
</dbReference>
<feature type="transmembrane region" description="Helical" evidence="1">
    <location>
        <begin position="20"/>
        <end position="41"/>
    </location>
</feature>
<dbReference type="STRING" id="643648.Slip_0218"/>
<dbReference type="KEGG" id="slp:Slip_0218"/>
<sequence>MAQATALHYLESLFPNPVPIPGVKLGLANIVTLVALVVFDFRTALQITVLRTILGSLLAGTLFGMGFLMSFAGAVTAAAVMALALRVCNILGVVGISILGAAFHNIGQLAMATFVLHFPGIFLYLPLMLVFSVPTGLLTGLLTNELVKYIRKSNHFGSILSD</sequence>
<organism evidence="2 3">
    <name type="scientific">Syntrophothermus lipocalidus (strain DSM 12680 / TGB-C1)</name>
    <dbReference type="NCBI Taxonomy" id="643648"/>
    <lineage>
        <taxon>Bacteria</taxon>
        <taxon>Bacillati</taxon>
        <taxon>Bacillota</taxon>
        <taxon>Clostridia</taxon>
        <taxon>Eubacteriales</taxon>
        <taxon>Syntrophomonadaceae</taxon>
        <taxon>Syntrophothermus</taxon>
    </lineage>
</organism>
<proteinExistence type="predicted"/>
<evidence type="ECO:0000313" key="2">
    <source>
        <dbReference type="EMBL" id="ADI01008.1"/>
    </source>
</evidence>
<keyword evidence="1" id="KW-1133">Transmembrane helix</keyword>
<dbReference type="RefSeq" id="WP_013174410.1">
    <property type="nucleotide sequence ID" value="NC_014220.1"/>
</dbReference>
<feature type="transmembrane region" description="Helical" evidence="1">
    <location>
        <begin position="114"/>
        <end position="133"/>
    </location>
</feature>
<dbReference type="eggNOG" id="COG4769">
    <property type="taxonomic scope" value="Bacteria"/>
</dbReference>
<dbReference type="PIRSF" id="PIRSF027391">
    <property type="entry name" value="Hpre_diP_synt_I"/>
    <property type="match status" value="1"/>
</dbReference>
<dbReference type="Gene3D" id="1.10.1760.20">
    <property type="match status" value="1"/>
</dbReference>
<protein>
    <submittedName>
        <fullName evidence="2">Heptaprenyl diphosphate synthase component I</fullName>
    </submittedName>
</protein>
<evidence type="ECO:0000313" key="3">
    <source>
        <dbReference type="Proteomes" id="UP000000378"/>
    </source>
</evidence>
<feature type="transmembrane region" description="Helical" evidence="1">
    <location>
        <begin position="53"/>
        <end position="72"/>
    </location>
</feature>
<dbReference type="InterPro" id="IPR014535">
    <property type="entry name" value="Hpre_diP_synt_I"/>
</dbReference>
<name>D7CJB9_SYNLT</name>
<dbReference type="EMBL" id="CP002048">
    <property type="protein sequence ID" value="ADI01008.1"/>
    <property type="molecule type" value="Genomic_DNA"/>
</dbReference>